<proteinExistence type="predicted"/>
<dbReference type="EMBL" id="GL535427">
    <property type="protein sequence ID" value="EFQ89987.1"/>
    <property type="molecule type" value="Genomic_DNA"/>
</dbReference>
<dbReference type="HOGENOM" id="CLU_3074438_0_0_1"/>
<evidence type="ECO:0000313" key="2">
    <source>
        <dbReference type="Proteomes" id="UP000001067"/>
    </source>
</evidence>
<dbReference type="KEGG" id="pte:PTT_13542"/>
<dbReference type="AlphaFoldDB" id="E3RWB2"/>
<name>E3RWB2_PYRTT</name>
<protein>
    <submittedName>
        <fullName evidence="1">Uncharacterized protein</fullName>
    </submittedName>
</protein>
<feature type="non-terminal residue" evidence="1">
    <location>
        <position position="1"/>
    </location>
</feature>
<keyword evidence="2" id="KW-1185">Reference proteome</keyword>
<sequence length="53" mass="6005">KSASEVEKQTRVFIRKAGIARQLEELTKAGRIVLRGIRQLKGTKLEAREENVV</sequence>
<accession>E3RWB2</accession>
<reference evidence="1 2" key="1">
    <citation type="journal article" date="2010" name="Genome Biol.">
        <title>A first genome assembly of the barley fungal pathogen Pyrenophora teres f. teres.</title>
        <authorList>
            <person name="Ellwood S.R."/>
            <person name="Liu Z."/>
            <person name="Syme R.A."/>
            <person name="Lai Z."/>
            <person name="Hane J.K."/>
            <person name="Keiper F."/>
            <person name="Moffat C.S."/>
            <person name="Oliver R.P."/>
            <person name="Friesen T.L."/>
        </authorList>
    </citation>
    <scope>NUCLEOTIDE SEQUENCE [LARGE SCALE GENOMIC DNA]</scope>
    <source>
        <strain evidence="1 2">0-1</strain>
    </source>
</reference>
<evidence type="ECO:0000313" key="1">
    <source>
        <dbReference type="EMBL" id="EFQ89987.1"/>
    </source>
</evidence>
<organism evidence="2">
    <name type="scientific">Pyrenophora teres f. teres (strain 0-1)</name>
    <name type="common">Barley net blotch fungus</name>
    <name type="synonym">Drechslera teres f. teres</name>
    <dbReference type="NCBI Taxonomy" id="861557"/>
    <lineage>
        <taxon>Eukaryota</taxon>
        <taxon>Fungi</taxon>
        <taxon>Dikarya</taxon>
        <taxon>Ascomycota</taxon>
        <taxon>Pezizomycotina</taxon>
        <taxon>Dothideomycetes</taxon>
        <taxon>Pleosporomycetidae</taxon>
        <taxon>Pleosporales</taxon>
        <taxon>Pleosporineae</taxon>
        <taxon>Pleosporaceae</taxon>
        <taxon>Pyrenophora</taxon>
    </lineage>
</organism>
<dbReference type="Proteomes" id="UP000001067">
    <property type="component" value="Unassembled WGS sequence"/>
</dbReference>
<gene>
    <name evidence="1" type="ORF">PTT_13542</name>
</gene>